<dbReference type="SUPFAM" id="SSF81343">
    <property type="entry name" value="Fumarate reductase respiratory complex transmembrane subunits"/>
    <property type="match status" value="1"/>
</dbReference>
<evidence type="ECO:0000256" key="4">
    <source>
        <dbReference type="ARBA" id="ARBA00005163"/>
    </source>
</evidence>
<evidence type="ECO:0000256" key="1">
    <source>
        <dbReference type="ARBA" id="ARBA00001971"/>
    </source>
</evidence>
<evidence type="ECO:0000256" key="11">
    <source>
        <dbReference type="ARBA" id="ARBA00022723"/>
    </source>
</evidence>
<keyword evidence="12" id="KW-0249">Electron transport</keyword>
<evidence type="ECO:0000256" key="2">
    <source>
        <dbReference type="ARBA" id="ARBA00004050"/>
    </source>
</evidence>
<evidence type="ECO:0000256" key="15">
    <source>
        <dbReference type="ARBA" id="ARBA00023136"/>
    </source>
</evidence>
<dbReference type="CDD" id="cd03495">
    <property type="entry name" value="SQR_TypeC_SdhD_like"/>
    <property type="match status" value="1"/>
</dbReference>
<keyword evidence="15 16" id="KW-0472">Membrane</keyword>
<dbReference type="EMBL" id="JAMZFT010000002">
    <property type="protein sequence ID" value="MCP1336675.1"/>
    <property type="molecule type" value="Genomic_DNA"/>
</dbReference>
<evidence type="ECO:0000256" key="6">
    <source>
        <dbReference type="ARBA" id="ARBA00019425"/>
    </source>
</evidence>
<dbReference type="RefSeq" id="WP_269332626.1">
    <property type="nucleotide sequence ID" value="NZ_JAMZFT010000002.1"/>
</dbReference>
<dbReference type="GO" id="GO:0016020">
    <property type="term" value="C:membrane"/>
    <property type="evidence" value="ECO:0007669"/>
    <property type="project" value="UniProtKB-SubCell"/>
</dbReference>
<proteinExistence type="predicted"/>
<evidence type="ECO:0000313" key="18">
    <source>
        <dbReference type="Proteomes" id="UP001055804"/>
    </source>
</evidence>
<feature type="transmembrane region" description="Helical" evidence="16">
    <location>
        <begin position="60"/>
        <end position="80"/>
    </location>
</feature>
<reference evidence="17" key="1">
    <citation type="submission" date="2022-06" db="EMBL/GenBank/DDBJ databases">
        <title>Isolation and Genomics of Futiania mangrovii gen. nov., sp. nov., a Rare and Metabolically-versatile member in the Class Alphaproteobacteria.</title>
        <authorList>
            <person name="Liu L."/>
            <person name="Huang W.-C."/>
            <person name="Pan J."/>
            <person name="Li J."/>
            <person name="Huang Y."/>
            <person name="Du H."/>
            <person name="Liu Y."/>
            <person name="Li M."/>
        </authorList>
    </citation>
    <scope>NUCLEOTIDE SEQUENCE</scope>
    <source>
        <strain evidence="17">FT118</strain>
    </source>
</reference>
<dbReference type="GO" id="GO:0020037">
    <property type="term" value="F:heme binding"/>
    <property type="evidence" value="ECO:0007669"/>
    <property type="project" value="InterPro"/>
</dbReference>
<keyword evidence="8" id="KW-0816">Tricarboxylic acid cycle</keyword>
<feature type="transmembrane region" description="Helical" evidence="16">
    <location>
        <begin position="101"/>
        <end position="121"/>
    </location>
</feature>
<keyword evidence="13 16" id="KW-1133">Transmembrane helix</keyword>
<dbReference type="GO" id="GO:0006099">
    <property type="term" value="P:tricarboxylic acid cycle"/>
    <property type="evidence" value="ECO:0007669"/>
    <property type="project" value="UniProtKB-KW"/>
</dbReference>
<feature type="transmembrane region" description="Helical" evidence="16">
    <location>
        <begin position="31"/>
        <end position="54"/>
    </location>
</feature>
<dbReference type="Proteomes" id="UP001055804">
    <property type="component" value="Unassembled WGS sequence"/>
</dbReference>
<protein>
    <recommendedName>
        <fullName evidence="6">Succinate dehydrogenase hydrophobic membrane anchor subunit</fullName>
    </recommendedName>
</protein>
<comment type="function">
    <text evidence="2">Membrane-anchoring subunit of succinate dehydrogenase (SDH).</text>
</comment>
<keyword evidence="18" id="KW-1185">Reference proteome</keyword>
<keyword evidence="7" id="KW-0813">Transport</keyword>
<name>A0A9J6PFU5_9PROT</name>
<evidence type="ECO:0000256" key="3">
    <source>
        <dbReference type="ARBA" id="ARBA00004141"/>
    </source>
</evidence>
<evidence type="ECO:0000256" key="8">
    <source>
        <dbReference type="ARBA" id="ARBA00022532"/>
    </source>
</evidence>
<evidence type="ECO:0000256" key="7">
    <source>
        <dbReference type="ARBA" id="ARBA00022448"/>
    </source>
</evidence>
<comment type="cofactor">
    <cofactor evidence="1">
        <name>heme</name>
        <dbReference type="ChEBI" id="CHEBI:30413"/>
    </cofactor>
</comment>
<dbReference type="InterPro" id="IPR034804">
    <property type="entry name" value="SQR/QFR_C/D"/>
</dbReference>
<dbReference type="InterPro" id="IPR000701">
    <property type="entry name" value="SuccDH_FuR_B_TM-su"/>
</dbReference>
<evidence type="ECO:0000256" key="14">
    <source>
        <dbReference type="ARBA" id="ARBA00023004"/>
    </source>
</evidence>
<evidence type="ECO:0000256" key="16">
    <source>
        <dbReference type="SAM" id="Phobius"/>
    </source>
</evidence>
<dbReference type="Gene3D" id="1.20.1300.10">
    <property type="entry name" value="Fumarate reductase/succinate dehydrogenase, transmembrane subunit"/>
    <property type="match status" value="1"/>
</dbReference>
<evidence type="ECO:0000256" key="9">
    <source>
        <dbReference type="ARBA" id="ARBA00022617"/>
    </source>
</evidence>
<comment type="subunit">
    <text evidence="5">Part of an enzyme complex containing four subunits: a flavoprotein, an iron-sulfur protein, plus two membrane-anchoring proteins, SdhC and SdhD.</text>
</comment>
<evidence type="ECO:0000256" key="5">
    <source>
        <dbReference type="ARBA" id="ARBA00011558"/>
    </source>
</evidence>
<gene>
    <name evidence="17" type="primary">sdhD</name>
    <name evidence="17" type="ORF">NJQ99_09675</name>
</gene>
<dbReference type="Pfam" id="PF01127">
    <property type="entry name" value="Sdh_cyt"/>
    <property type="match status" value="1"/>
</dbReference>
<evidence type="ECO:0000256" key="13">
    <source>
        <dbReference type="ARBA" id="ARBA00022989"/>
    </source>
</evidence>
<evidence type="ECO:0000256" key="10">
    <source>
        <dbReference type="ARBA" id="ARBA00022692"/>
    </source>
</evidence>
<accession>A0A9J6PFU5</accession>
<dbReference type="InterPro" id="IPR014312">
    <property type="entry name" value="Succ_DH_anchor"/>
</dbReference>
<keyword evidence="14" id="KW-0408">Iron</keyword>
<organism evidence="17 18">
    <name type="scientific">Futiania mangrovi</name>
    <dbReference type="NCBI Taxonomy" id="2959716"/>
    <lineage>
        <taxon>Bacteria</taxon>
        <taxon>Pseudomonadati</taxon>
        <taxon>Pseudomonadota</taxon>
        <taxon>Alphaproteobacteria</taxon>
        <taxon>Futianiales</taxon>
        <taxon>Futianiaceae</taxon>
        <taxon>Futiania</taxon>
    </lineage>
</organism>
<dbReference type="AlphaFoldDB" id="A0A9J6PFU5"/>
<sequence>MADFRTPLGRVYGLGSAKDGTGHFIRQRVSAVAMAVLAIWFVVSMIGLAGAGHAEATAWLARPVNAIPMLLLVIAAFYHARLGLQVVIEDYVHGEAAKMSLLMLVTFATFGLGVACVFSILKVALGA</sequence>
<comment type="subcellular location">
    <subcellularLocation>
        <location evidence="3">Membrane</location>
        <topology evidence="3">Multi-pass membrane protein</topology>
    </subcellularLocation>
</comment>
<dbReference type="GO" id="GO:0046872">
    <property type="term" value="F:metal ion binding"/>
    <property type="evidence" value="ECO:0007669"/>
    <property type="project" value="UniProtKB-KW"/>
</dbReference>
<evidence type="ECO:0000256" key="12">
    <source>
        <dbReference type="ARBA" id="ARBA00022982"/>
    </source>
</evidence>
<comment type="pathway">
    <text evidence="4">Carbohydrate metabolism; tricarboxylic acid cycle.</text>
</comment>
<comment type="caution">
    <text evidence="17">The sequence shown here is derived from an EMBL/GenBank/DDBJ whole genome shotgun (WGS) entry which is preliminary data.</text>
</comment>
<keyword evidence="11" id="KW-0479">Metal-binding</keyword>
<dbReference type="NCBIfam" id="TIGR02968">
    <property type="entry name" value="succ_dehyd_anc"/>
    <property type="match status" value="1"/>
</dbReference>
<keyword evidence="9" id="KW-0349">Heme</keyword>
<keyword evidence="10 16" id="KW-0812">Transmembrane</keyword>
<evidence type="ECO:0000313" key="17">
    <source>
        <dbReference type="EMBL" id="MCP1336675.1"/>
    </source>
</evidence>